<proteinExistence type="predicted"/>
<feature type="domain" description="Putative zinc-finger" evidence="1">
    <location>
        <begin position="3"/>
        <end position="37"/>
    </location>
</feature>
<dbReference type="Pfam" id="PF13490">
    <property type="entry name" value="zf-HC2"/>
    <property type="match status" value="1"/>
</dbReference>
<evidence type="ECO:0000259" key="1">
    <source>
        <dbReference type="Pfam" id="PF13490"/>
    </source>
</evidence>
<sequence>MNCATFRDSHSLLLDGMLDDAAVVAMECHIAECPACAAHDTRIRRGLMLFRSAALVAPSADFSERLHARLAAGRRAAVRARTVSPAVLRGPGPGMFAAAAASVAAVAFVAAATITPRGAARELALPPVVASRLAVEPGQIVADASPSPVSGPAIMASVSAGMPLWSSALLVEQAPLHFATSEFQLTSYGR</sequence>
<organism evidence="2">
    <name type="scientific">uncultured Gemmatimonadaceae bacterium</name>
    <dbReference type="NCBI Taxonomy" id="246130"/>
    <lineage>
        <taxon>Bacteria</taxon>
        <taxon>Pseudomonadati</taxon>
        <taxon>Gemmatimonadota</taxon>
        <taxon>Gemmatimonadia</taxon>
        <taxon>Gemmatimonadales</taxon>
        <taxon>Gemmatimonadaceae</taxon>
        <taxon>environmental samples</taxon>
    </lineage>
</organism>
<accession>A0A6J4L608</accession>
<gene>
    <name evidence="2" type="ORF">AVDCRST_MAG40-1592</name>
</gene>
<name>A0A6J4L608_9BACT</name>
<evidence type="ECO:0000313" key="2">
    <source>
        <dbReference type="EMBL" id="CAA9323851.1"/>
    </source>
</evidence>
<dbReference type="EMBL" id="CADCTX010000499">
    <property type="protein sequence ID" value="CAA9323851.1"/>
    <property type="molecule type" value="Genomic_DNA"/>
</dbReference>
<dbReference type="AlphaFoldDB" id="A0A6J4L608"/>
<protein>
    <recommendedName>
        <fullName evidence="1">Putative zinc-finger domain-containing protein</fullName>
    </recommendedName>
</protein>
<dbReference type="InterPro" id="IPR027383">
    <property type="entry name" value="Znf_put"/>
</dbReference>
<reference evidence="2" key="1">
    <citation type="submission" date="2020-02" db="EMBL/GenBank/DDBJ databases">
        <authorList>
            <person name="Meier V. D."/>
        </authorList>
    </citation>
    <scope>NUCLEOTIDE SEQUENCE</scope>
    <source>
        <strain evidence="2">AVDCRST_MAG40</strain>
    </source>
</reference>